<comment type="caution">
    <text evidence="8">The sequence shown here is derived from an EMBL/GenBank/DDBJ whole genome shotgun (WGS) entry which is preliminary data.</text>
</comment>
<feature type="transmembrane region" description="Helical" evidence="6">
    <location>
        <begin position="65"/>
        <end position="84"/>
    </location>
</feature>
<feature type="transmembrane region" description="Helical" evidence="6">
    <location>
        <begin position="96"/>
        <end position="117"/>
    </location>
</feature>
<dbReference type="RefSeq" id="WP_088269392.1">
    <property type="nucleotide sequence ID" value="NZ_BMKI01000002.1"/>
</dbReference>
<evidence type="ECO:0000256" key="2">
    <source>
        <dbReference type="ARBA" id="ARBA00022448"/>
    </source>
</evidence>
<accession>A0ABQ1P461</accession>
<dbReference type="PROSITE" id="PS50850">
    <property type="entry name" value="MFS"/>
    <property type="match status" value="1"/>
</dbReference>
<dbReference type="InterPro" id="IPR051337">
    <property type="entry name" value="OPA_Antiporter"/>
</dbReference>
<dbReference type="SUPFAM" id="SSF103473">
    <property type="entry name" value="MFS general substrate transporter"/>
    <property type="match status" value="1"/>
</dbReference>
<feature type="transmembrane region" description="Helical" evidence="6">
    <location>
        <begin position="430"/>
        <end position="449"/>
    </location>
</feature>
<keyword evidence="2" id="KW-0813">Transport</keyword>
<dbReference type="Proteomes" id="UP000630615">
    <property type="component" value="Unassembled WGS sequence"/>
</dbReference>
<feature type="transmembrane region" description="Helical" evidence="6">
    <location>
        <begin position="27"/>
        <end position="45"/>
    </location>
</feature>
<dbReference type="PIRSF" id="PIRSF002808">
    <property type="entry name" value="Hexose_phosphate_transp"/>
    <property type="match status" value="1"/>
</dbReference>
<feature type="transmembrane region" description="Helical" evidence="6">
    <location>
        <begin position="295"/>
        <end position="315"/>
    </location>
</feature>
<dbReference type="Pfam" id="PF07690">
    <property type="entry name" value="MFS_1"/>
    <property type="match status" value="1"/>
</dbReference>
<evidence type="ECO:0000256" key="6">
    <source>
        <dbReference type="SAM" id="Phobius"/>
    </source>
</evidence>
<dbReference type="InterPro" id="IPR036259">
    <property type="entry name" value="MFS_trans_sf"/>
</dbReference>
<comment type="subcellular location">
    <subcellularLocation>
        <location evidence="1">Cell membrane</location>
        <topology evidence="1">Multi-pass membrane protein</topology>
    </subcellularLocation>
</comment>
<proteinExistence type="predicted"/>
<dbReference type="InterPro" id="IPR011701">
    <property type="entry name" value="MFS"/>
</dbReference>
<dbReference type="EMBL" id="BMKI01000002">
    <property type="protein sequence ID" value="GGC86439.1"/>
    <property type="molecule type" value="Genomic_DNA"/>
</dbReference>
<evidence type="ECO:0000256" key="1">
    <source>
        <dbReference type="ARBA" id="ARBA00004651"/>
    </source>
</evidence>
<sequence length="461" mass="51058">MKETNEVVGKQTQLTLTEQRKQWFKEFMKPFLVVVVIYITMYMIRNNFKAAQPLLKSQLGLTTTDLGYIGFVFSIVYGFGKFIVGYIVDGKNTKKILSILLLLSSITVLCMGILFTMNNVPMGWIVVLWSLNGLFQCVGGPSCASVITQWTTRSNRGRYIGLWNASHNIGGGFAGIFAVWCAQTFFKGQVAGMFIIPALVAAVVAIVTFFIGKNRPEDLGWNSSEEIFGEPVEEANVDAENLTKWQIFKKYLLTNPYIWVLCVANVFVYIVRIGIDNWAPLYVTEHLNFSQEAAAQTIFYFEMGALIGCLGWGYISDLLKGRPALVATISTILLPIGIIAYQVGTTELVINGALFILGMMIFGPQLLVNLSMLGFVPKKATVVSGGLLGAFAYLFGDSMAKILLAKISDPSKNGVNFFGHVLHGWNDTFIIFYISIVIIAVLLGIVAFAEERKRKRKQVSV</sequence>
<evidence type="ECO:0000256" key="4">
    <source>
        <dbReference type="ARBA" id="ARBA00022989"/>
    </source>
</evidence>
<dbReference type="InterPro" id="IPR020846">
    <property type="entry name" value="MFS_dom"/>
</dbReference>
<feature type="transmembrane region" description="Helical" evidence="6">
    <location>
        <begin position="324"/>
        <end position="343"/>
    </location>
</feature>
<dbReference type="NCBIfam" id="NF007107">
    <property type="entry name" value="PRK09556.1"/>
    <property type="match status" value="1"/>
</dbReference>
<protein>
    <submittedName>
        <fullName evidence="8">Hexose phosphate transporter</fullName>
    </submittedName>
</protein>
<feature type="transmembrane region" description="Helical" evidence="6">
    <location>
        <begin position="380"/>
        <end position="396"/>
    </location>
</feature>
<evidence type="ECO:0000259" key="7">
    <source>
        <dbReference type="PROSITE" id="PS50850"/>
    </source>
</evidence>
<keyword evidence="3 6" id="KW-0812">Transmembrane</keyword>
<evidence type="ECO:0000256" key="5">
    <source>
        <dbReference type="ARBA" id="ARBA00023136"/>
    </source>
</evidence>
<organism evidence="8 9">
    <name type="scientific">Enterococcus wangshanyuanii</name>
    <dbReference type="NCBI Taxonomy" id="2005703"/>
    <lineage>
        <taxon>Bacteria</taxon>
        <taxon>Bacillati</taxon>
        <taxon>Bacillota</taxon>
        <taxon>Bacilli</taxon>
        <taxon>Lactobacillales</taxon>
        <taxon>Enterococcaceae</taxon>
        <taxon>Enterococcus</taxon>
    </lineage>
</organism>
<dbReference type="InterPro" id="IPR000849">
    <property type="entry name" value="Sugar_P_transporter"/>
</dbReference>
<feature type="transmembrane region" description="Helical" evidence="6">
    <location>
        <begin position="192"/>
        <end position="212"/>
    </location>
</feature>
<feature type="transmembrane region" description="Helical" evidence="6">
    <location>
        <begin position="123"/>
        <end position="147"/>
    </location>
</feature>
<feature type="transmembrane region" description="Helical" evidence="6">
    <location>
        <begin position="349"/>
        <end position="368"/>
    </location>
</feature>
<keyword evidence="5 6" id="KW-0472">Membrane</keyword>
<feature type="transmembrane region" description="Helical" evidence="6">
    <location>
        <begin position="257"/>
        <end position="275"/>
    </location>
</feature>
<keyword evidence="4 6" id="KW-1133">Transmembrane helix</keyword>
<keyword evidence="9" id="KW-1185">Reference proteome</keyword>
<name>A0ABQ1P461_9ENTE</name>
<feature type="domain" description="Major facilitator superfamily (MFS) profile" evidence="7">
    <location>
        <begin position="26"/>
        <end position="452"/>
    </location>
</feature>
<dbReference type="Gene3D" id="1.20.1250.20">
    <property type="entry name" value="MFS general substrate transporter like domains"/>
    <property type="match status" value="2"/>
</dbReference>
<evidence type="ECO:0000313" key="8">
    <source>
        <dbReference type="EMBL" id="GGC86439.1"/>
    </source>
</evidence>
<dbReference type="PANTHER" id="PTHR43826">
    <property type="entry name" value="GLUCOSE-6-PHOSPHATE EXCHANGER SLC37A4"/>
    <property type="match status" value="1"/>
</dbReference>
<evidence type="ECO:0000313" key="9">
    <source>
        <dbReference type="Proteomes" id="UP000630615"/>
    </source>
</evidence>
<reference evidence="9" key="1">
    <citation type="journal article" date="2019" name="Int. J. Syst. Evol. Microbiol.">
        <title>The Global Catalogue of Microorganisms (GCM) 10K type strain sequencing project: providing services to taxonomists for standard genome sequencing and annotation.</title>
        <authorList>
            <consortium name="The Broad Institute Genomics Platform"/>
            <consortium name="The Broad Institute Genome Sequencing Center for Infectious Disease"/>
            <person name="Wu L."/>
            <person name="Ma J."/>
        </authorList>
    </citation>
    <scope>NUCLEOTIDE SEQUENCE [LARGE SCALE GENOMIC DNA]</scope>
    <source>
        <strain evidence="9">CGMCC 1.15942</strain>
    </source>
</reference>
<evidence type="ECO:0000256" key="3">
    <source>
        <dbReference type="ARBA" id="ARBA00022692"/>
    </source>
</evidence>
<dbReference type="PANTHER" id="PTHR43826:SF9">
    <property type="entry name" value="PROTEIN, PUTATIVE-RELATED"/>
    <property type="match status" value="1"/>
</dbReference>
<feature type="transmembrane region" description="Helical" evidence="6">
    <location>
        <begin position="168"/>
        <end position="186"/>
    </location>
</feature>
<gene>
    <name evidence="8" type="primary">uhpT</name>
    <name evidence="8" type="ORF">GCM10011573_15130</name>
</gene>